<gene>
    <name evidence="2" type="primary">rnhA_1</name>
    <name evidence="2" type="ORF">VAT7223_00814</name>
</gene>
<dbReference type="GeneID" id="94233059"/>
<dbReference type="NCBIfam" id="NF006433">
    <property type="entry name" value="PRK08719.1"/>
    <property type="match status" value="1"/>
</dbReference>
<proteinExistence type="predicted"/>
<dbReference type="InterPro" id="IPR012337">
    <property type="entry name" value="RNaseH-like_sf"/>
</dbReference>
<sequence length="146" mass="16422">MNEENCAIYIAIATSKDNTSNLQGGIGISVYNYDGQLVDENNLLVGEIADSAELELIALIEAIAYARDGDCLYSSSEYCVKGFNEWLDNWKAKGWRKSDKKPVANRHLWQQVDTLRSSKFVEVRRAHKVGDFEQMGRAGDMAREVL</sequence>
<evidence type="ECO:0000313" key="3">
    <source>
        <dbReference type="Proteomes" id="UP000092876"/>
    </source>
</evidence>
<dbReference type="EMBL" id="FLQP01000011">
    <property type="protein sequence ID" value="SBS61749.1"/>
    <property type="molecule type" value="Genomic_DNA"/>
</dbReference>
<reference evidence="3" key="1">
    <citation type="submission" date="2016-06" db="EMBL/GenBank/DDBJ databases">
        <authorList>
            <person name="Rodrigo-Torres Lidia"/>
            <person name="Arahal R.David."/>
        </authorList>
    </citation>
    <scope>NUCLEOTIDE SEQUENCE [LARGE SCALE GENOMIC DNA]</scope>
    <source>
        <strain evidence="3">CECT 7223</strain>
    </source>
</reference>
<keyword evidence="2" id="KW-0378">Hydrolase</keyword>
<dbReference type="RefSeq" id="WP_065678383.1">
    <property type="nucleotide sequence ID" value="NZ_AP025460.1"/>
</dbReference>
<protein>
    <submittedName>
        <fullName evidence="2">Ribonuclease HI</fullName>
        <ecNumber evidence="2">3.1.26.4</ecNumber>
    </submittedName>
</protein>
<dbReference type="Pfam" id="PF00075">
    <property type="entry name" value="RNase_H"/>
    <property type="match status" value="1"/>
</dbReference>
<dbReference type="SUPFAM" id="SSF53098">
    <property type="entry name" value="Ribonuclease H-like"/>
    <property type="match status" value="1"/>
</dbReference>
<dbReference type="Gene3D" id="3.30.420.10">
    <property type="entry name" value="Ribonuclease H-like superfamily/Ribonuclease H"/>
    <property type="match status" value="1"/>
</dbReference>
<dbReference type="EC" id="3.1.26.4" evidence="2"/>
<dbReference type="InterPro" id="IPR036397">
    <property type="entry name" value="RNaseH_sf"/>
</dbReference>
<name>A0A1C3IK53_9VIBR</name>
<dbReference type="AlphaFoldDB" id="A0A1C3IK53"/>
<organism evidence="2 3">
    <name type="scientific">Vibrio atlanticus</name>
    <dbReference type="NCBI Taxonomy" id="693153"/>
    <lineage>
        <taxon>Bacteria</taxon>
        <taxon>Pseudomonadati</taxon>
        <taxon>Pseudomonadota</taxon>
        <taxon>Gammaproteobacteria</taxon>
        <taxon>Vibrionales</taxon>
        <taxon>Vibrionaceae</taxon>
        <taxon>Vibrio</taxon>
    </lineage>
</organism>
<dbReference type="PROSITE" id="PS50879">
    <property type="entry name" value="RNASE_H_1"/>
    <property type="match status" value="1"/>
</dbReference>
<dbReference type="GO" id="GO:0003676">
    <property type="term" value="F:nucleic acid binding"/>
    <property type="evidence" value="ECO:0007669"/>
    <property type="project" value="InterPro"/>
</dbReference>
<accession>A0A1C3IK53</accession>
<dbReference type="Proteomes" id="UP000092876">
    <property type="component" value="Unassembled WGS sequence"/>
</dbReference>
<dbReference type="GO" id="GO:0004523">
    <property type="term" value="F:RNA-DNA hybrid ribonuclease activity"/>
    <property type="evidence" value="ECO:0007669"/>
    <property type="project" value="UniProtKB-EC"/>
</dbReference>
<feature type="domain" description="RNase H type-1" evidence="1">
    <location>
        <begin position="2"/>
        <end position="146"/>
    </location>
</feature>
<evidence type="ECO:0000313" key="2">
    <source>
        <dbReference type="EMBL" id="SBS61749.1"/>
    </source>
</evidence>
<dbReference type="InterPro" id="IPR002156">
    <property type="entry name" value="RNaseH_domain"/>
</dbReference>
<evidence type="ECO:0000259" key="1">
    <source>
        <dbReference type="PROSITE" id="PS50879"/>
    </source>
</evidence>